<protein>
    <submittedName>
        <fullName evidence="2">Uncharacterized protein</fullName>
    </submittedName>
</protein>
<accession>A0A432MIA9</accession>
<feature type="compositionally biased region" description="Gly residues" evidence="1">
    <location>
        <begin position="84"/>
        <end position="111"/>
    </location>
</feature>
<name>A0A432MIA9_9BACT</name>
<organism evidence="2 3">
    <name type="scientific">Tautonia sociabilis</name>
    <dbReference type="NCBI Taxonomy" id="2080755"/>
    <lineage>
        <taxon>Bacteria</taxon>
        <taxon>Pseudomonadati</taxon>
        <taxon>Planctomycetota</taxon>
        <taxon>Planctomycetia</taxon>
        <taxon>Isosphaerales</taxon>
        <taxon>Isosphaeraceae</taxon>
        <taxon>Tautonia</taxon>
    </lineage>
</organism>
<feature type="compositionally biased region" description="Basic and acidic residues" evidence="1">
    <location>
        <begin position="33"/>
        <end position="52"/>
    </location>
</feature>
<comment type="caution">
    <text evidence="2">The sequence shown here is derived from an EMBL/GenBank/DDBJ whole genome shotgun (WGS) entry which is preliminary data.</text>
</comment>
<dbReference type="EMBL" id="RYZH01000026">
    <property type="protein sequence ID" value="RUL87093.1"/>
    <property type="molecule type" value="Genomic_DNA"/>
</dbReference>
<sequence length="122" mass="12510">MASRRGTCSASSATRCRSGEGGRLVVRRPASVVERRTSNVERRTSNVERRTSNVEPIPILPRPASPPQVALGSGGWGSLDSGRSAGGSGPGGRGRRGSGSGGRGDTTGGTSGPIERRTRPGR</sequence>
<dbReference type="Proteomes" id="UP000280296">
    <property type="component" value="Unassembled WGS sequence"/>
</dbReference>
<evidence type="ECO:0000313" key="3">
    <source>
        <dbReference type="Proteomes" id="UP000280296"/>
    </source>
</evidence>
<gene>
    <name evidence="2" type="ORF">TsocGM_14255</name>
</gene>
<feature type="region of interest" description="Disordered" evidence="1">
    <location>
        <begin position="1"/>
        <end position="122"/>
    </location>
</feature>
<keyword evidence="3" id="KW-1185">Reference proteome</keyword>
<evidence type="ECO:0000256" key="1">
    <source>
        <dbReference type="SAM" id="MobiDB-lite"/>
    </source>
</evidence>
<reference evidence="2 3" key="1">
    <citation type="submission" date="2018-12" db="EMBL/GenBank/DDBJ databases">
        <authorList>
            <person name="Toschakov S.V."/>
        </authorList>
    </citation>
    <scope>NUCLEOTIDE SEQUENCE [LARGE SCALE GENOMIC DNA]</scope>
    <source>
        <strain evidence="2 3">GM2012</strain>
    </source>
</reference>
<evidence type="ECO:0000313" key="2">
    <source>
        <dbReference type="EMBL" id="RUL87093.1"/>
    </source>
</evidence>
<reference evidence="2 3" key="2">
    <citation type="submission" date="2019-01" db="EMBL/GenBank/DDBJ databases">
        <title>Tautonia sociabilis, a novel thermotolerant planctomycete of Isosphaeraceae family, isolated from a 4000 m deep subterranean habitat.</title>
        <authorList>
            <person name="Kovaleva O.L."/>
            <person name="Elcheninov A.G."/>
            <person name="Van Heerden E."/>
            <person name="Toshchakov S.V."/>
            <person name="Novikov A."/>
            <person name="Bonch-Osmolovskaya E.A."/>
            <person name="Kublanov I.V."/>
        </authorList>
    </citation>
    <scope>NUCLEOTIDE SEQUENCE [LARGE SCALE GENOMIC DNA]</scope>
    <source>
        <strain evidence="2 3">GM2012</strain>
    </source>
</reference>
<proteinExistence type="predicted"/>
<dbReference type="AlphaFoldDB" id="A0A432MIA9"/>
<feature type="compositionally biased region" description="Polar residues" evidence="1">
    <location>
        <begin position="1"/>
        <end position="15"/>
    </location>
</feature>